<evidence type="ECO:0000256" key="1">
    <source>
        <dbReference type="ARBA" id="ARBA00001946"/>
    </source>
</evidence>
<evidence type="ECO:0000256" key="3">
    <source>
        <dbReference type="ARBA" id="ARBA00022723"/>
    </source>
</evidence>
<reference evidence="8 9" key="1">
    <citation type="submission" date="2020-08" db="EMBL/GenBank/DDBJ databases">
        <title>Bridging the membrane lipid divide: bacteria of the FCB group superphylum have the potential to synthesize archaeal ether lipids.</title>
        <authorList>
            <person name="Villanueva L."/>
            <person name="Von Meijenfeldt F.A.B."/>
            <person name="Westbye A.B."/>
            <person name="Yadav S."/>
            <person name="Hopmans E.C."/>
            <person name="Dutilh B.E."/>
            <person name="Sinninghe Damste J.S."/>
        </authorList>
    </citation>
    <scope>NUCLEOTIDE SEQUENCE [LARGE SCALE GENOMIC DNA]</scope>
    <source>
        <strain evidence="8">NIOZ-UU47</strain>
    </source>
</reference>
<dbReference type="PROSITE" id="PS51462">
    <property type="entry name" value="NUDIX"/>
    <property type="match status" value="1"/>
</dbReference>
<evidence type="ECO:0000256" key="5">
    <source>
        <dbReference type="ARBA" id="ARBA00022842"/>
    </source>
</evidence>
<name>A0A8J6NF82_9BACT</name>
<dbReference type="PANTHER" id="PTHR10885">
    <property type="entry name" value="ISOPENTENYL-DIPHOSPHATE DELTA-ISOMERASE"/>
    <property type="match status" value="1"/>
</dbReference>
<dbReference type="AlphaFoldDB" id="A0A8J6NF82"/>
<evidence type="ECO:0000256" key="2">
    <source>
        <dbReference type="ARBA" id="ARBA00005582"/>
    </source>
</evidence>
<dbReference type="CDD" id="cd04697">
    <property type="entry name" value="NUDIX_Hydrolase"/>
    <property type="match status" value="1"/>
</dbReference>
<dbReference type="Gene3D" id="3.90.79.10">
    <property type="entry name" value="Nucleoside Triphosphate Pyrophosphohydrolase"/>
    <property type="match status" value="1"/>
</dbReference>
<comment type="similarity">
    <text evidence="2">Belongs to the Nudix hydrolase family.</text>
</comment>
<dbReference type="PIRSF" id="PIRSF017340">
    <property type="entry name" value="Nudix_hydro"/>
    <property type="match status" value="1"/>
</dbReference>
<dbReference type="Proteomes" id="UP000614424">
    <property type="component" value="Unassembled WGS sequence"/>
</dbReference>
<comment type="caution">
    <text evidence="8">The sequence shown here is derived from an EMBL/GenBank/DDBJ whole genome shotgun (WGS) entry which is preliminary data.</text>
</comment>
<dbReference type="InterPro" id="IPR015797">
    <property type="entry name" value="NUDIX_hydrolase-like_dom_sf"/>
</dbReference>
<keyword evidence="5 6" id="KW-0460">Magnesium</keyword>
<evidence type="ECO:0000313" key="9">
    <source>
        <dbReference type="Proteomes" id="UP000614424"/>
    </source>
</evidence>
<keyword evidence="4" id="KW-0378">Hydrolase</keyword>
<dbReference type="InterPro" id="IPR000086">
    <property type="entry name" value="NUDIX_hydrolase_dom"/>
</dbReference>
<keyword evidence="3 6" id="KW-0479">Metal-binding</keyword>
<accession>A0A8J6NF82</accession>
<dbReference type="GO" id="GO:0046872">
    <property type="term" value="F:metal ion binding"/>
    <property type="evidence" value="ECO:0007669"/>
    <property type="project" value="UniProtKB-KW"/>
</dbReference>
<evidence type="ECO:0000313" key="8">
    <source>
        <dbReference type="EMBL" id="MBC8318250.1"/>
    </source>
</evidence>
<organism evidence="8 9">
    <name type="scientific">Candidatus Desulfobia pelagia</name>
    <dbReference type="NCBI Taxonomy" id="2841692"/>
    <lineage>
        <taxon>Bacteria</taxon>
        <taxon>Pseudomonadati</taxon>
        <taxon>Thermodesulfobacteriota</taxon>
        <taxon>Desulfobulbia</taxon>
        <taxon>Desulfobulbales</taxon>
        <taxon>Desulfobulbaceae</taxon>
        <taxon>Candidatus Desulfobia</taxon>
    </lineage>
</organism>
<dbReference type="EMBL" id="JACNJZ010000140">
    <property type="protein sequence ID" value="MBC8318250.1"/>
    <property type="molecule type" value="Genomic_DNA"/>
</dbReference>
<proteinExistence type="inferred from homology"/>
<dbReference type="PANTHER" id="PTHR10885:SF0">
    <property type="entry name" value="ISOPENTENYL-DIPHOSPHATE DELTA-ISOMERASE"/>
    <property type="match status" value="1"/>
</dbReference>
<evidence type="ECO:0000256" key="6">
    <source>
        <dbReference type="PIRSR" id="PIRSR017340-1"/>
    </source>
</evidence>
<feature type="binding site" evidence="6">
    <location>
        <position position="88"/>
    </location>
    <ligand>
        <name>Mg(2+)</name>
        <dbReference type="ChEBI" id="CHEBI:18420"/>
    </ligand>
</feature>
<evidence type="ECO:0000256" key="4">
    <source>
        <dbReference type="ARBA" id="ARBA00022801"/>
    </source>
</evidence>
<dbReference type="Pfam" id="PF00293">
    <property type="entry name" value="NUDIX"/>
    <property type="match status" value="1"/>
</dbReference>
<dbReference type="GO" id="GO:0016817">
    <property type="term" value="F:hydrolase activity, acting on acid anhydrides"/>
    <property type="evidence" value="ECO:0007669"/>
    <property type="project" value="InterPro"/>
</dbReference>
<sequence>MDPRLEKITIADEDNNEINQVTRAEMRAGNLIHRATYILVFNSLGYLFVQKRTQSKDIYPGHYEIAAGGVVLAGESYELSAQRELQEELGIKSTALRPLFDNFYDDGQNRVWGRVFACSYNGPLELQETEVESGEFMKIENVLAMMETHPFCPDGIGILKRILDEGLVNKLQEKHT</sequence>
<comment type="cofactor">
    <cofactor evidence="1">
        <name>Mg(2+)</name>
        <dbReference type="ChEBI" id="CHEBI:18420"/>
    </cofactor>
</comment>
<dbReference type="InterPro" id="IPR024195">
    <property type="entry name" value="NUDIX_hydrolase_YfcD_pred"/>
</dbReference>
<gene>
    <name evidence="8" type="ORF">H8E41_10120</name>
</gene>
<feature type="domain" description="Nudix hydrolase" evidence="7">
    <location>
        <begin position="31"/>
        <end position="159"/>
    </location>
</feature>
<dbReference type="SUPFAM" id="SSF55811">
    <property type="entry name" value="Nudix"/>
    <property type="match status" value="1"/>
</dbReference>
<protein>
    <submittedName>
        <fullName evidence="8">NUDIX domain-containing protein</fullName>
    </submittedName>
</protein>
<evidence type="ECO:0000259" key="7">
    <source>
        <dbReference type="PROSITE" id="PS51462"/>
    </source>
</evidence>
<feature type="binding site" evidence="6">
    <location>
        <position position="84"/>
    </location>
    <ligand>
        <name>Mg(2+)</name>
        <dbReference type="ChEBI" id="CHEBI:18420"/>
    </ligand>
</feature>